<sequence length="376" mass="41991">MLKRILTSAVVLTTSLITSVNVQAELNPAFINDTYTARFLWQAENQSLENNTFSCPELVAPKHVFETVSIYKDTDCRCEVDPVKKAAYDAENAYIKDYISTIVGLADTYVATPSERGEIAQCMMQHVEHWAANDAMLGDHVQNVGYHKTAELIGTIATSYLKVRNSPDIVKIDANSVVGSWLKRASDHVLYFYDNIAGSTTKKNNHRYWDGYHLGRVAIAIQDESLFSWAVEGLSIGLDEVDANGVLPEEFARGDRAFSYHLYATLPLVGLAELAIANREYMPVEFYPYEYNNGALHTLLKLMRDVSNGNVVGVFPEEREMKCHEAAWLEAYLERAKVADKAAIKADVINFRNNCNGKLFNTFLGGNVSLTYGSPM</sequence>
<gene>
    <name evidence="5" type="ORF">OE749_09355</name>
</gene>
<accession>A0ABT3A899</accession>
<dbReference type="EMBL" id="JAOWKX010000004">
    <property type="protein sequence ID" value="MCV2884901.1"/>
    <property type="molecule type" value="Genomic_DNA"/>
</dbReference>
<dbReference type="GO" id="GO:0016829">
    <property type="term" value="F:lyase activity"/>
    <property type="evidence" value="ECO:0007669"/>
    <property type="project" value="UniProtKB-KW"/>
</dbReference>
<evidence type="ECO:0000256" key="2">
    <source>
        <dbReference type="ARBA" id="ARBA00023239"/>
    </source>
</evidence>
<evidence type="ECO:0000256" key="3">
    <source>
        <dbReference type="SAM" id="SignalP"/>
    </source>
</evidence>
<dbReference type="Proteomes" id="UP001652504">
    <property type="component" value="Unassembled WGS sequence"/>
</dbReference>
<keyword evidence="2 5" id="KW-0456">Lyase</keyword>
<evidence type="ECO:0000259" key="4">
    <source>
        <dbReference type="Pfam" id="PF05426"/>
    </source>
</evidence>
<dbReference type="SUPFAM" id="SSF48230">
    <property type="entry name" value="Chondroitin AC/alginate lyase"/>
    <property type="match status" value="1"/>
</dbReference>
<organism evidence="5 6">
    <name type="scientific">Fluctibacter corallii</name>
    <dbReference type="NCBI Taxonomy" id="2984329"/>
    <lineage>
        <taxon>Bacteria</taxon>
        <taxon>Pseudomonadati</taxon>
        <taxon>Pseudomonadota</taxon>
        <taxon>Gammaproteobacteria</taxon>
        <taxon>Alteromonadales</taxon>
        <taxon>Alteromonadaceae</taxon>
        <taxon>Fluctibacter</taxon>
    </lineage>
</organism>
<dbReference type="Gene3D" id="1.50.10.100">
    <property type="entry name" value="Chondroitin AC/alginate lyase"/>
    <property type="match status" value="1"/>
</dbReference>
<evidence type="ECO:0000313" key="6">
    <source>
        <dbReference type="Proteomes" id="UP001652504"/>
    </source>
</evidence>
<protein>
    <submittedName>
        <fullName evidence="5">Alginate lyase family protein</fullName>
    </submittedName>
</protein>
<dbReference type="InterPro" id="IPR008929">
    <property type="entry name" value="Chondroitin_lyas"/>
</dbReference>
<keyword evidence="1 3" id="KW-0732">Signal</keyword>
<reference evidence="5 6" key="1">
    <citation type="submission" date="2022-10" db="EMBL/GenBank/DDBJ databases">
        <title>Aestuariibacter sp. AA17 isolated from Montipora capitata coral fragment.</title>
        <authorList>
            <person name="Emsley S.A."/>
            <person name="Pfannmuller K.M."/>
            <person name="Loughran R.M."/>
            <person name="Shlafstein M."/>
            <person name="Papke E."/>
            <person name="Saw J.H."/>
            <person name="Ushijima B."/>
            <person name="Videau P."/>
        </authorList>
    </citation>
    <scope>NUCLEOTIDE SEQUENCE [LARGE SCALE GENOMIC DNA]</scope>
    <source>
        <strain evidence="5 6">AA17</strain>
    </source>
</reference>
<comment type="caution">
    <text evidence="5">The sequence shown here is derived from an EMBL/GenBank/DDBJ whole genome shotgun (WGS) entry which is preliminary data.</text>
</comment>
<keyword evidence="6" id="KW-1185">Reference proteome</keyword>
<evidence type="ECO:0000313" key="5">
    <source>
        <dbReference type="EMBL" id="MCV2884901.1"/>
    </source>
</evidence>
<proteinExistence type="predicted"/>
<dbReference type="Pfam" id="PF05426">
    <property type="entry name" value="Alginate_lyase"/>
    <property type="match status" value="1"/>
</dbReference>
<feature type="chain" id="PRO_5047529970" evidence="3">
    <location>
        <begin position="25"/>
        <end position="376"/>
    </location>
</feature>
<dbReference type="RefSeq" id="WP_263712183.1">
    <property type="nucleotide sequence ID" value="NZ_JAOWKX010000004.1"/>
</dbReference>
<dbReference type="InterPro" id="IPR008397">
    <property type="entry name" value="Alginate_lyase_dom"/>
</dbReference>
<feature type="signal peptide" evidence="3">
    <location>
        <begin position="1"/>
        <end position="24"/>
    </location>
</feature>
<name>A0ABT3A899_9ALTE</name>
<evidence type="ECO:0000256" key="1">
    <source>
        <dbReference type="ARBA" id="ARBA00022729"/>
    </source>
</evidence>
<feature type="domain" description="Alginate lyase" evidence="4">
    <location>
        <begin position="115"/>
        <end position="303"/>
    </location>
</feature>